<keyword evidence="2" id="KW-0812">Transmembrane</keyword>
<evidence type="ECO:0000313" key="3">
    <source>
        <dbReference type="EMBL" id="VAX40151.1"/>
    </source>
</evidence>
<feature type="transmembrane region" description="Helical" evidence="2">
    <location>
        <begin position="189"/>
        <end position="213"/>
    </location>
</feature>
<protein>
    <submittedName>
        <fullName evidence="3">Uncharacterized protein</fullName>
    </submittedName>
</protein>
<evidence type="ECO:0000256" key="2">
    <source>
        <dbReference type="SAM" id="Phobius"/>
    </source>
</evidence>
<feature type="transmembrane region" description="Helical" evidence="2">
    <location>
        <begin position="131"/>
        <end position="149"/>
    </location>
</feature>
<evidence type="ECO:0000256" key="1">
    <source>
        <dbReference type="SAM" id="MobiDB-lite"/>
    </source>
</evidence>
<feature type="compositionally biased region" description="Basic and acidic residues" evidence="1">
    <location>
        <begin position="32"/>
        <end position="48"/>
    </location>
</feature>
<feature type="region of interest" description="Disordered" evidence="1">
    <location>
        <begin position="76"/>
        <end position="97"/>
    </location>
</feature>
<organism evidence="3">
    <name type="scientific">hydrothermal vent metagenome</name>
    <dbReference type="NCBI Taxonomy" id="652676"/>
    <lineage>
        <taxon>unclassified sequences</taxon>
        <taxon>metagenomes</taxon>
        <taxon>ecological metagenomes</taxon>
    </lineage>
</organism>
<reference evidence="3" key="1">
    <citation type="submission" date="2018-06" db="EMBL/GenBank/DDBJ databases">
        <authorList>
            <person name="Zhirakovskaya E."/>
        </authorList>
    </citation>
    <scope>NUCLEOTIDE SEQUENCE</scope>
</reference>
<proteinExistence type="predicted"/>
<accession>A0A3B1DMJ1</accession>
<dbReference type="AlphaFoldDB" id="A0A3B1DMJ1"/>
<gene>
    <name evidence="3" type="ORF">MNBD_PLANCTO02-1492</name>
</gene>
<feature type="compositionally biased region" description="Polar residues" evidence="1">
    <location>
        <begin position="76"/>
        <end position="85"/>
    </location>
</feature>
<feature type="transmembrane region" description="Helical" evidence="2">
    <location>
        <begin position="155"/>
        <end position="177"/>
    </location>
</feature>
<feature type="region of interest" description="Disordered" evidence="1">
    <location>
        <begin position="1"/>
        <end position="49"/>
    </location>
</feature>
<keyword evidence="2" id="KW-1133">Transmembrane helix</keyword>
<dbReference type="EMBL" id="UOGL01000405">
    <property type="protein sequence ID" value="VAX40151.1"/>
    <property type="molecule type" value="Genomic_DNA"/>
</dbReference>
<sequence length="234" mass="26034">MPTSSSQPDSSPPEKNKLKSLWGVMEDSEVPLPEKELTEKKNDHKETSGKGLWDIIESASSVEQNLVEQKEEEVTLSSITSQAQPATPLLDTPSPQRVPGSYEEILLRAEEESKLTLQVQQIMQRHSRKSWYSMGSFIAGTGASLLSLLSLLPEIYWKLPASLGGMIAIILGLLAFDELRRKTFERSQIILPALGLLLGIIAMFAGPLIFIPWGEKERAQEVLKTETKQTKSFE</sequence>
<name>A0A3B1DMJ1_9ZZZZ</name>
<keyword evidence="2" id="KW-0472">Membrane</keyword>